<dbReference type="EMBL" id="CAEZWE010000018">
    <property type="protein sequence ID" value="CAB4648764.1"/>
    <property type="molecule type" value="Genomic_DNA"/>
</dbReference>
<accession>A0A6J6KKT0</accession>
<protein>
    <submittedName>
        <fullName evidence="1">Unannotated protein</fullName>
    </submittedName>
</protein>
<sequence length="181" mass="20020">MPRISCTALPEEHLAPMNGDHICGEAQLVATRAITISAPPAQVFPWIRQMGYGKAGWYSYDIIDNLGRRSATSIHPEWQGINSGDSVPGGLIDFHANLVNAPHTFVMSLRGQGRIAKRISFSLAYELHEHPVGTRLVTRVRARIDLPLGTLLSRYVLGPGDGIMLRKQLRNIARRAESMSR</sequence>
<name>A0A6J6KKT0_9ZZZZ</name>
<organism evidence="1">
    <name type="scientific">freshwater metagenome</name>
    <dbReference type="NCBI Taxonomy" id="449393"/>
    <lineage>
        <taxon>unclassified sequences</taxon>
        <taxon>metagenomes</taxon>
        <taxon>ecological metagenomes</taxon>
    </lineage>
</organism>
<dbReference type="SUPFAM" id="SSF55961">
    <property type="entry name" value="Bet v1-like"/>
    <property type="match status" value="1"/>
</dbReference>
<evidence type="ECO:0000313" key="1">
    <source>
        <dbReference type="EMBL" id="CAB4648764.1"/>
    </source>
</evidence>
<dbReference type="AlphaFoldDB" id="A0A6J6KKT0"/>
<reference evidence="1" key="1">
    <citation type="submission" date="2020-05" db="EMBL/GenBank/DDBJ databases">
        <authorList>
            <person name="Chiriac C."/>
            <person name="Salcher M."/>
            <person name="Ghai R."/>
            <person name="Kavagutti S V."/>
        </authorList>
    </citation>
    <scope>NUCLEOTIDE SEQUENCE</scope>
</reference>
<gene>
    <name evidence="1" type="ORF">UFOPK2169_00620</name>
</gene>
<proteinExistence type="predicted"/>